<evidence type="ECO:0000313" key="2">
    <source>
        <dbReference type="Proteomes" id="UP001161580"/>
    </source>
</evidence>
<dbReference type="EMBL" id="JALDYZ010000008">
    <property type="protein sequence ID" value="MDI7923402.1"/>
    <property type="molecule type" value="Genomic_DNA"/>
</dbReference>
<proteinExistence type="predicted"/>
<dbReference type="Proteomes" id="UP001161580">
    <property type="component" value="Unassembled WGS sequence"/>
</dbReference>
<dbReference type="AlphaFoldDB" id="A0AAE3QCX2"/>
<dbReference type="InterPro" id="IPR010064">
    <property type="entry name" value="HK97-gp10_tail"/>
</dbReference>
<comment type="caution">
    <text evidence="1">The sequence shown here is derived from an EMBL/GenBank/DDBJ whole genome shotgun (WGS) entry which is preliminary data.</text>
</comment>
<name>A0AAE3QCX2_9HYPH</name>
<organism evidence="1 2">
    <name type="scientific">Ferirhizobium litorale</name>
    <dbReference type="NCBI Taxonomy" id="2927786"/>
    <lineage>
        <taxon>Bacteria</taxon>
        <taxon>Pseudomonadati</taxon>
        <taxon>Pseudomonadota</taxon>
        <taxon>Alphaproteobacteria</taxon>
        <taxon>Hyphomicrobiales</taxon>
        <taxon>Rhizobiaceae</taxon>
        <taxon>Ferirhizobium</taxon>
    </lineage>
</organism>
<reference evidence="1" key="1">
    <citation type="submission" date="2022-03" db="EMBL/GenBank/DDBJ databases">
        <title>Fererhizobium litorale gen. nov., sp. nov., isolated from sandy sediments of the Sea of Japan seashore.</title>
        <authorList>
            <person name="Romanenko L."/>
            <person name="Kurilenko V."/>
            <person name="Otstavnykh N."/>
            <person name="Svetashev V."/>
            <person name="Tekutyeva L."/>
            <person name="Isaeva M."/>
            <person name="Mikhailov V."/>
        </authorList>
    </citation>
    <scope>NUCLEOTIDE SEQUENCE</scope>
    <source>
        <strain evidence="1">KMM 9576</strain>
    </source>
</reference>
<keyword evidence="2" id="KW-1185">Reference proteome</keyword>
<sequence>MALKAKVLGREALTRRLNELAPNVEKYAAEAKLKAAKEAAELIRQKAPVGATAEYRDSFVAGRIADNPDKKPVGINQSKDPSAAGIFAEYIWRFLEFGTAPHSTVTGGGTVLGKKKAATSGKKGHPGTAAQPHIFPTWRSFKPKAMKRVRAAVNKAVREAMGK</sequence>
<dbReference type="Pfam" id="PF04883">
    <property type="entry name" value="HK97-gp10_like"/>
    <property type="match status" value="1"/>
</dbReference>
<accession>A0AAE3QCX2</accession>
<protein>
    <submittedName>
        <fullName evidence="1">HK97 gp10 family phage protein</fullName>
    </submittedName>
</protein>
<dbReference type="RefSeq" id="WP_311794464.1">
    <property type="nucleotide sequence ID" value="NZ_JALDYZ010000008.1"/>
</dbReference>
<gene>
    <name evidence="1" type="ORF">MRS75_15065</name>
</gene>
<evidence type="ECO:0000313" key="1">
    <source>
        <dbReference type="EMBL" id="MDI7923402.1"/>
    </source>
</evidence>